<evidence type="ECO:0000256" key="6">
    <source>
        <dbReference type="ARBA" id="ARBA00023014"/>
    </source>
</evidence>
<feature type="domain" description="4Fe-4S ferredoxin-type" evidence="7">
    <location>
        <begin position="38"/>
        <end position="67"/>
    </location>
</feature>
<keyword evidence="2" id="KW-0004">4Fe-4S</keyword>
<evidence type="ECO:0000256" key="4">
    <source>
        <dbReference type="ARBA" id="ARBA00022737"/>
    </source>
</evidence>
<evidence type="ECO:0000313" key="9">
    <source>
        <dbReference type="Proteomes" id="UP000190285"/>
    </source>
</evidence>
<reference evidence="8 9" key="1">
    <citation type="submission" date="2017-02" db="EMBL/GenBank/DDBJ databases">
        <authorList>
            <person name="Peterson S.W."/>
        </authorList>
    </citation>
    <scope>NUCLEOTIDE SEQUENCE [LARGE SCALE GENOMIC DNA]</scope>
    <source>
        <strain evidence="8 9">M1</strain>
    </source>
</reference>
<dbReference type="PROSITE" id="PS00198">
    <property type="entry name" value="4FE4S_FER_1"/>
    <property type="match status" value="1"/>
</dbReference>
<name>A0A1T5KGJ6_9FIRM</name>
<dbReference type="InterPro" id="IPR017900">
    <property type="entry name" value="4Fe4S_Fe_S_CS"/>
</dbReference>
<dbReference type="AlphaFoldDB" id="A0A1T5KGJ6"/>
<dbReference type="Proteomes" id="UP000190285">
    <property type="component" value="Unassembled WGS sequence"/>
</dbReference>
<dbReference type="STRING" id="36842.SAMN02194393_01788"/>
<keyword evidence="9" id="KW-1185">Reference proteome</keyword>
<dbReference type="PANTHER" id="PTHR43724">
    <property type="entry name" value="PYRUVATE SYNTHASE SUBUNIT PORD"/>
    <property type="match status" value="1"/>
</dbReference>
<keyword evidence="6" id="KW-0411">Iron-sulfur</keyword>
<evidence type="ECO:0000256" key="3">
    <source>
        <dbReference type="ARBA" id="ARBA00022723"/>
    </source>
</evidence>
<protein>
    <submittedName>
        <fullName evidence="8">Pyruvate ferredoxin oxidoreductase delta subunit</fullName>
    </submittedName>
</protein>
<dbReference type="InterPro" id="IPR011898">
    <property type="entry name" value="PorD_KorD"/>
</dbReference>
<comment type="cofactor">
    <cofactor evidence="1">
        <name>[4Fe-4S] cluster</name>
        <dbReference type="ChEBI" id="CHEBI:49883"/>
    </cofactor>
</comment>
<keyword evidence="5" id="KW-0408">Iron</keyword>
<evidence type="ECO:0000256" key="1">
    <source>
        <dbReference type="ARBA" id="ARBA00001966"/>
    </source>
</evidence>
<evidence type="ECO:0000313" key="8">
    <source>
        <dbReference type="EMBL" id="SKC62832.1"/>
    </source>
</evidence>
<keyword evidence="4" id="KW-0677">Repeat</keyword>
<gene>
    <name evidence="8" type="ORF">SAMN02194393_01788</name>
</gene>
<dbReference type="Gene3D" id="3.30.70.20">
    <property type="match status" value="2"/>
</dbReference>
<dbReference type="PROSITE" id="PS51379">
    <property type="entry name" value="4FE4S_FER_2"/>
    <property type="match status" value="2"/>
</dbReference>
<dbReference type="PANTHER" id="PTHR43724:SF1">
    <property type="entry name" value="PYRUVATE SYNTHASE SUBUNIT PORD"/>
    <property type="match status" value="1"/>
</dbReference>
<dbReference type="GO" id="GO:0046872">
    <property type="term" value="F:metal ion binding"/>
    <property type="evidence" value="ECO:0007669"/>
    <property type="project" value="UniProtKB-KW"/>
</dbReference>
<proteinExistence type="predicted"/>
<evidence type="ECO:0000256" key="2">
    <source>
        <dbReference type="ARBA" id="ARBA00022485"/>
    </source>
</evidence>
<dbReference type="SUPFAM" id="SSF54862">
    <property type="entry name" value="4Fe-4S ferredoxins"/>
    <property type="match status" value="1"/>
</dbReference>
<keyword evidence="3" id="KW-0479">Metal-binding</keyword>
<dbReference type="GO" id="GO:0016625">
    <property type="term" value="F:oxidoreductase activity, acting on the aldehyde or oxo group of donors, iron-sulfur protein as acceptor"/>
    <property type="evidence" value="ECO:0007669"/>
    <property type="project" value="InterPro"/>
</dbReference>
<keyword evidence="8" id="KW-0670">Pyruvate</keyword>
<dbReference type="EMBL" id="FUZT01000004">
    <property type="protein sequence ID" value="SKC62832.1"/>
    <property type="molecule type" value="Genomic_DNA"/>
</dbReference>
<sequence length="105" mass="12052">MQNQQEKHMKQQKSISDRYRGPLSNVLTNANTGIWRFKRPVVNHEECIKCKMCVEYCPCGVIDKETIGIDYYFCKGCGICVEICPKKAIDFVSEKDILAKEENNG</sequence>
<dbReference type="Pfam" id="PF00037">
    <property type="entry name" value="Fer4"/>
    <property type="match status" value="2"/>
</dbReference>
<dbReference type="InterPro" id="IPR017896">
    <property type="entry name" value="4Fe4S_Fe-S-bd"/>
</dbReference>
<evidence type="ECO:0000256" key="5">
    <source>
        <dbReference type="ARBA" id="ARBA00023004"/>
    </source>
</evidence>
<dbReference type="GO" id="GO:0051539">
    <property type="term" value="F:4 iron, 4 sulfur cluster binding"/>
    <property type="evidence" value="ECO:0007669"/>
    <property type="project" value="UniProtKB-KW"/>
</dbReference>
<organism evidence="8 9">
    <name type="scientific">Maledivibacter halophilus</name>
    <dbReference type="NCBI Taxonomy" id="36842"/>
    <lineage>
        <taxon>Bacteria</taxon>
        <taxon>Bacillati</taxon>
        <taxon>Bacillota</taxon>
        <taxon>Clostridia</taxon>
        <taxon>Peptostreptococcales</taxon>
        <taxon>Caminicellaceae</taxon>
        <taxon>Maledivibacter</taxon>
    </lineage>
</organism>
<dbReference type="NCBIfam" id="TIGR02179">
    <property type="entry name" value="PorD_KorD"/>
    <property type="match status" value="1"/>
</dbReference>
<feature type="domain" description="4Fe-4S ferredoxin-type" evidence="7">
    <location>
        <begin position="69"/>
        <end position="94"/>
    </location>
</feature>
<accession>A0A1T5KGJ6</accession>
<evidence type="ECO:0000259" key="7">
    <source>
        <dbReference type="PROSITE" id="PS51379"/>
    </source>
</evidence>